<evidence type="ECO:0000256" key="1">
    <source>
        <dbReference type="ARBA" id="ARBA00010587"/>
    </source>
</evidence>
<dbReference type="Pfam" id="PF01814">
    <property type="entry name" value="Hemerythrin"/>
    <property type="match status" value="1"/>
</dbReference>
<accession>Q47G76</accession>
<comment type="similarity">
    <text evidence="1">Belongs to the hemerythrin family.</text>
</comment>
<evidence type="ECO:0000313" key="5">
    <source>
        <dbReference type="EMBL" id="AAZ46155.1"/>
    </source>
</evidence>
<dbReference type="InterPro" id="IPR035938">
    <property type="entry name" value="Hemerythrin-like_sf"/>
</dbReference>
<feature type="domain" description="Hemerythrin-like" evidence="4">
    <location>
        <begin position="17"/>
        <end position="125"/>
    </location>
</feature>
<keyword evidence="2" id="KW-0479">Metal-binding</keyword>
<dbReference type="InterPro" id="IPR012827">
    <property type="entry name" value="Hemerythrin_metal-bd"/>
</dbReference>
<dbReference type="NCBIfam" id="TIGR02481">
    <property type="entry name" value="hemeryth_dom"/>
    <property type="match status" value="1"/>
</dbReference>
<dbReference type="STRING" id="159087.Daro_1406"/>
<dbReference type="CDD" id="cd12107">
    <property type="entry name" value="Hemerythrin"/>
    <property type="match status" value="1"/>
</dbReference>
<dbReference type="PANTHER" id="PTHR37164">
    <property type="entry name" value="BACTERIOHEMERYTHRIN"/>
    <property type="match status" value="1"/>
</dbReference>
<dbReference type="KEGG" id="dar:Daro_1406"/>
<dbReference type="eggNOG" id="COG2703">
    <property type="taxonomic scope" value="Bacteria"/>
</dbReference>
<protein>
    <submittedName>
        <fullName evidence="5">Hemerythrin</fullName>
    </submittedName>
</protein>
<dbReference type="HOGENOM" id="CLU_086902_3_1_4"/>
<dbReference type="GO" id="GO:0046872">
    <property type="term" value="F:metal ion binding"/>
    <property type="evidence" value="ECO:0007669"/>
    <property type="project" value="UniProtKB-KW"/>
</dbReference>
<organism evidence="5">
    <name type="scientific">Dechloromonas aromatica (strain RCB)</name>
    <dbReference type="NCBI Taxonomy" id="159087"/>
    <lineage>
        <taxon>Bacteria</taxon>
        <taxon>Pseudomonadati</taxon>
        <taxon>Pseudomonadota</taxon>
        <taxon>Betaproteobacteria</taxon>
        <taxon>Rhodocyclales</taxon>
        <taxon>Azonexaceae</taxon>
        <taxon>Dechloromonas</taxon>
    </lineage>
</organism>
<dbReference type="PANTHER" id="PTHR37164:SF1">
    <property type="entry name" value="BACTERIOHEMERYTHRIN"/>
    <property type="match status" value="1"/>
</dbReference>
<name>Q47G76_DECAR</name>
<dbReference type="Gene3D" id="1.20.120.50">
    <property type="entry name" value="Hemerythrin-like"/>
    <property type="match status" value="1"/>
</dbReference>
<dbReference type="EMBL" id="CP000089">
    <property type="protein sequence ID" value="AAZ46155.1"/>
    <property type="molecule type" value="Genomic_DNA"/>
</dbReference>
<dbReference type="AlphaFoldDB" id="Q47G76"/>
<sequence length="134" mass="15591">MTQPREWSGALSVCNRWIDEQHRQLIDLCNKAEACAALSSHEAHREFHLLLNDLATLVGNHFRDEETLLAIHESPNLDAHKAAHVSFLERLTQLLYDGARGLIDSRTLHRLIADYLIEHMLEMDMQEKHYLQKR</sequence>
<keyword evidence="3" id="KW-0408">Iron</keyword>
<reference evidence="5" key="1">
    <citation type="submission" date="2005-08" db="EMBL/GenBank/DDBJ databases">
        <title>Complete sequence of Dechloromonas aromatica RCB.</title>
        <authorList>
            <person name="Salinero K.K."/>
            <person name="Copeland A."/>
            <person name="Lucas S."/>
            <person name="Lapidus A."/>
            <person name="Barry K."/>
            <person name="Detter J.C."/>
            <person name="Glavina T."/>
            <person name="Hammon N."/>
            <person name="Israni S."/>
            <person name="Pitluck S."/>
            <person name="Di Bartolo G."/>
            <person name="Trong S."/>
            <person name="Schmutz J."/>
            <person name="Larimer F."/>
            <person name="Land M."/>
            <person name="Ivanova N."/>
            <person name="Richardson P."/>
        </authorList>
    </citation>
    <scope>NUCLEOTIDE SEQUENCE</scope>
    <source>
        <strain evidence="5">RCB</strain>
    </source>
</reference>
<evidence type="ECO:0000259" key="4">
    <source>
        <dbReference type="Pfam" id="PF01814"/>
    </source>
</evidence>
<evidence type="ECO:0000256" key="3">
    <source>
        <dbReference type="ARBA" id="ARBA00023004"/>
    </source>
</evidence>
<dbReference type="InterPro" id="IPR012312">
    <property type="entry name" value="Hemerythrin-like"/>
</dbReference>
<evidence type="ECO:0000256" key="2">
    <source>
        <dbReference type="ARBA" id="ARBA00022723"/>
    </source>
</evidence>
<dbReference type="OrthoDB" id="5296936at2"/>
<dbReference type="SUPFAM" id="SSF47188">
    <property type="entry name" value="Hemerythrin-like"/>
    <property type="match status" value="1"/>
</dbReference>
<dbReference type="InterPro" id="IPR050669">
    <property type="entry name" value="Hemerythrin"/>
</dbReference>
<gene>
    <name evidence="5" type="ordered locus">Daro_1406</name>
</gene>
<proteinExistence type="inferred from homology"/>